<feature type="transmembrane region" description="Helical" evidence="7">
    <location>
        <begin position="178"/>
        <end position="199"/>
    </location>
</feature>
<gene>
    <name evidence="7" type="primary">mraY</name>
    <name evidence="10" type="ORF">DFP99_0105</name>
</gene>
<protein>
    <recommendedName>
        <fullName evidence="7 8">Phospho-N-acetylmuramoyl-pentapeptide-transferase</fullName>
        <ecNumber evidence="7 8">2.7.8.13</ecNumber>
    </recommendedName>
    <alternativeName>
        <fullName evidence="7">UDP-MurNAc-pentapeptide phosphotransferase</fullName>
    </alternativeName>
</protein>
<sequence length="333" mass="36541">MMTAWLTGLIVAFVATIIVEPLLRDWFKRIKVQQLVIRDNEHGPQHAFKAGTPTMGGAGFIAVVAVAYTVLMFVFGFHFQSAGGWATLLAIVIYAIVGGFDDSVKIFNHRDEGLRFIPKLTAQIVAAILAVVILAAGRFEFIVHLPFGLPDIHSVVLYSIFTIIWLVGWSNATNLTDGLDGLATGTAVIAYVAYLVIALQQGNQPIVLLNAVMVGALVGFFAFNHYPATIFMGDTGSLALGAGLAMNALVLHVEWSLILIGLVFFVDTLTVIIQVTSYHYRKKRIFLMAPIHHAFEKGGITMNPDKPWNEWQVDAFFWGVGLVATLIYFLVFN</sequence>
<dbReference type="GO" id="GO:0009252">
    <property type="term" value="P:peptidoglycan biosynthetic process"/>
    <property type="evidence" value="ECO:0007669"/>
    <property type="project" value="UniProtKB-UniRule"/>
</dbReference>
<comment type="catalytic activity">
    <reaction evidence="7">
        <text>UDP-N-acetyl-alpha-D-muramoyl-L-alanyl-gamma-D-glutamyl-L-lysyl-D-alanyl-D-alanine + di-trans,octa-cis-undecaprenyl phosphate = Mur2Ac(oyl-L-Ala-gamma-D-Glu-L-Lys-D-Ala-D-Ala)-di-trans,octa-cis-undecaprenyl diphosphate + UMP</text>
        <dbReference type="Rhea" id="RHEA:21920"/>
        <dbReference type="ChEBI" id="CHEBI:57865"/>
        <dbReference type="ChEBI" id="CHEBI:60032"/>
        <dbReference type="ChEBI" id="CHEBI:60392"/>
        <dbReference type="ChEBI" id="CHEBI:70758"/>
        <dbReference type="EC" id="2.7.8.13"/>
    </reaction>
</comment>
<keyword evidence="7" id="KW-1003">Cell membrane</keyword>
<comment type="caution">
    <text evidence="10">The sequence shown here is derived from an EMBL/GenBank/DDBJ whole genome shotgun (WGS) entry which is preliminary data.</text>
</comment>
<keyword evidence="7" id="KW-0133">Cell shape</keyword>
<dbReference type="GO" id="GO:0005886">
    <property type="term" value="C:plasma membrane"/>
    <property type="evidence" value="ECO:0007669"/>
    <property type="project" value="UniProtKB-SubCell"/>
</dbReference>
<comment type="similarity">
    <text evidence="2 7">Belongs to the glycosyltransferase 4 family. MraY subfamily.</text>
</comment>
<keyword evidence="11" id="KW-1185">Reference proteome</keyword>
<evidence type="ECO:0000256" key="8">
    <source>
        <dbReference type="NCBIfam" id="TIGR00445"/>
    </source>
</evidence>
<feature type="transmembrane region" description="Helical" evidence="7">
    <location>
        <begin position="55"/>
        <end position="75"/>
    </location>
</feature>
<evidence type="ECO:0000256" key="5">
    <source>
        <dbReference type="ARBA" id="ARBA00022989"/>
    </source>
</evidence>
<comment type="pathway">
    <text evidence="7">Cell wall biogenesis; peptidoglycan biosynthesis.</text>
</comment>
<dbReference type="EMBL" id="QRAS01000001">
    <property type="protein sequence ID" value="RDL11687.1"/>
    <property type="molecule type" value="Genomic_DNA"/>
</dbReference>
<evidence type="ECO:0000313" key="10">
    <source>
        <dbReference type="EMBL" id="RDL11687.1"/>
    </source>
</evidence>
<dbReference type="PANTHER" id="PTHR22926:SF5">
    <property type="entry name" value="PHOSPHO-N-ACETYLMURAMOYL-PENTAPEPTIDE-TRANSFERASE HOMOLOG"/>
    <property type="match status" value="1"/>
</dbReference>
<comment type="function">
    <text evidence="7">Catalyzes the initial step of the lipid cycle reactions in the biosynthesis of the cell wall peptidoglycan: transfers peptidoglycan precursor phospho-MurNAc-pentapeptide from UDP-MurNAc-pentapeptide onto the lipid carrier undecaprenyl phosphate, yielding undecaprenyl-pyrophosphoryl-MurNAc-pentapeptide, known as lipid I.</text>
</comment>
<evidence type="ECO:0000256" key="4">
    <source>
        <dbReference type="ARBA" id="ARBA00022692"/>
    </source>
</evidence>
<reference evidence="10 11" key="1">
    <citation type="submission" date="2018-07" db="EMBL/GenBank/DDBJ databases">
        <title>Genomic Encyclopedia of Type Strains, Phase III (KMG-III): the genomes of soil and plant-associated and newly described type strains.</title>
        <authorList>
            <person name="Whitman W."/>
        </authorList>
    </citation>
    <scope>NUCLEOTIDE SEQUENCE [LARGE SCALE GENOMIC DNA]</scope>
    <source>
        <strain evidence="10 11">CECT 7031</strain>
    </source>
</reference>
<proteinExistence type="inferred from homology"/>
<dbReference type="RefSeq" id="WP_114981094.1">
    <property type="nucleotide sequence ID" value="NZ_JBGXTF010000023.1"/>
</dbReference>
<keyword evidence="7 9" id="KW-0479">Metal-binding</keyword>
<keyword evidence="5 7" id="KW-1133">Transmembrane helix</keyword>
<dbReference type="NCBIfam" id="TIGR00445">
    <property type="entry name" value="mraY"/>
    <property type="match status" value="1"/>
</dbReference>
<evidence type="ECO:0000256" key="7">
    <source>
        <dbReference type="HAMAP-Rule" id="MF_00038"/>
    </source>
</evidence>
<keyword evidence="7" id="KW-0132">Cell division</keyword>
<dbReference type="PANTHER" id="PTHR22926">
    <property type="entry name" value="PHOSPHO-N-ACETYLMURAMOYL-PENTAPEPTIDE-TRANSFERASE"/>
    <property type="match status" value="1"/>
</dbReference>
<dbReference type="GO" id="GO:0008360">
    <property type="term" value="P:regulation of cell shape"/>
    <property type="evidence" value="ECO:0007669"/>
    <property type="project" value="UniProtKB-KW"/>
</dbReference>
<dbReference type="HAMAP" id="MF_00038">
    <property type="entry name" value="MraY"/>
    <property type="match status" value="1"/>
</dbReference>
<dbReference type="KEGG" id="wso:WSWS_00476"/>
<feature type="transmembrane region" description="Helical" evidence="7">
    <location>
        <begin position="229"/>
        <end position="250"/>
    </location>
</feature>
<feature type="transmembrane region" description="Helical" evidence="7">
    <location>
        <begin position="315"/>
        <end position="332"/>
    </location>
</feature>
<dbReference type="Pfam" id="PF00953">
    <property type="entry name" value="Glycos_transf_4"/>
    <property type="match status" value="1"/>
</dbReference>
<dbReference type="UniPathway" id="UPA00219"/>
<dbReference type="AlphaFoldDB" id="A0A288QVG6"/>
<keyword evidence="6 7" id="KW-0472">Membrane</keyword>
<dbReference type="InterPro" id="IPR003524">
    <property type="entry name" value="PNAcMuramoyl-5peptid_Trfase"/>
</dbReference>
<keyword evidence="7 9" id="KW-0460">Magnesium</keyword>
<dbReference type="InterPro" id="IPR018480">
    <property type="entry name" value="PNAcMuramoyl-5peptid_Trfase_CS"/>
</dbReference>
<feature type="transmembrane region" description="Helical" evidence="7">
    <location>
        <begin position="82"/>
        <end position="100"/>
    </location>
</feature>
<evidence type="ECO:0000256" key="9">
    <source>
        <dbReference type="PIRSR" id="PIRSR600715-1"/>
    </source>
</evidence>
<dbReference type="GO" id="GO:0051301">
    <property type="term" value="P:cell division"/>
    <property type="evidence" value="ECO:0007669"/>
    <property type="project" value="UniProtKB-KW"/>
</dbReference>
<name>A0A288QVG6_9LACO</name>
<feature type="transmembrane region" description="Helical" evidence="7">
    <location>
        <begin position="206"/>
        <end position="223"/>
    </location>
</feature>
<evidence type="ECO:0000313" key="11">
    <source>
        <dbReference type="Proteomes" id="UP000254912"/>
    </source>
</evidence>
<evidence type="ECO:0000256" key="2">
    <source>
        <dbReference type="ARBA" id="ARBA00005583"/>
    </source>
</evidence>
<organism evidence="10 11">
    <name type="scientific">Weissella soli</name>
    <dbReference type="NCBI Taxonomy" id="155866"/>
    <lineage>
        <taxon>Bacteria</taxon>
        <taxon>Bacillati</taxon>
        <taxon>Bacillota</taxon>
        <taxon>Bacilli</taxon>
        <taxon>Lactobacillales</taxon>
        <taxon>Lactobacillaceae</taxon>
        <taxon>Weissella</taxon>
    </lineage>
</organism>
<evidence type="ECO:0000256" key="6">
    <source>
        <dbReference type="ARBA" id="ARBA00023136"/>
    </source>
</evidence>
<dbReference type="PROSITE" id="PS01347">
    <property type="entry name" value="MRAY_1"/>
    <property type="match status" value="1"/>
</dbReference>
<feature type="binding site" evidence="9">
    <location>
        <position position="234"/>
    </location>
    <ligand>
        <name>Mg(2+)</name>
        <dbReference type="ChEBI" id="CHEBI:18420"/>
    </ligand>
</feature>
<dbReference type="Proteomes" id="UP000254912">
    <property type="component" value="Unassembled WGS sequence"/>
</dbReference>
<evidence type="ECO:0000256" key="3">
    <source>
        <dbReference type="ARBA" id="ARBA00022679"/>
    </source>
</evidence>
<dbReference type="GO" id="GO:0046872">
    <property type="term" value="F:metal ion binding"/>
    <property type="evidence" value="ECO:0007669"/>
    <property type="project" value="UniProtKB-KW"/>
</dbReference>
<accession>A0A288QVG6</accession>
<feature type="binding site" evidence="9">
    <location>
        <position position="174"/>
    </location>
    <ligand>
        <name>Mg(2+)</name>
        <dbReference type="ChEBI" id="CHEBI:18420"/>
    </ligand>
</feature>
<feature type="transmembrane region" description="Helical" evidence="7">
    <location>
        <begin position="257"/>
        <end position="280"/>
    </location>
</feature>
<dbReference type="GO" id="GO:0008963">
    <property type="term" value="F:phospho-N-acetylmuramoyl-pentapeptide-transferase activity"/>
    <property type="evidence" value="ECO:0007669"/>
    <property type="project" value="UniProtKB-UniRule"/>
</dbReference>
<comment type="cofactor">
    <cofactor evidence="7 9">
        <name>Mg(2+)</name>
        <dbReference type="ChEBI" id="CHEBI:18420"/>
    </cofactor>
</comment>
<keyword evidence="3 7" id="KW-0808">Transferase</keyword>
<feature type="transmembrane region" description="Helical" evidence="7">
    <location>
        <begin position="155"/>
        <end position="172"/>
    </location>
</feature>
<evidence type="ECO:0000256" key="1">
    <source>
        <dbReference type="ARBA" id="ARBA00004141"/>
    </source>
</evidence>
<comment type="subcellular location">
    <subcellularLocation>
        <location evidence="7">Cell membrane</location>
        <topology evidence="7">Multi-pass membrane protein</topology>
    </subcellularLocation>
    <subcellularLocation>
        <location evidence="1">Membrane</location>
        <topology evidence="1">Multi-pass membrane protein</topology>
    </subcellularLocation>
</comment>
<dbReference type="CDD" id="cd06852">
    <property type="entry name" value="GT_MraY"/>
    <property type="match status" value="1"/>
</dbReference>
<dbReference type="PROSITE" id="PS01348">
    <property type="entry name" value="MRAY_2"/>
    <property type="match status" value="1"/>
</dbReference>
<keyword evidence="7" id="KW-0573">Peptidoglycan synthesis</keyword>
<dbReference type="InterPro" id="IPR000715">
    <property type="entry name" value="Glycosyl_transferase_4"/>
</dbReference>
<feature type="transmembrane region" description="Helical" evidence="7">
    <location>
        <begin position="120"/>
        <end position="143"/>
    </location>
</feature>
<keyword evidence="4 7" id="KW-0812">Transmembrane</keyword>
<keyword evidence="7" id="KW-0131">Cell cycle</keyword>
<dbReference type="GO" id="GO:0071555">
    <property type="term" value="P:cell wall organization"/>
    <property type="evidence" value="ECO:0007669"/>
    <property type="project" value="UniProtKB-KW"/>
</dbReference>
<dbReference type="EC" id="2.7.8.13" evidence="7 8"/>
<keyword evidence="7" id="KW-0961">Cell wall biogenesis/degradation</keyword>